<dbReference type="Pfam" id="PF05035">
    <property type="entry name" value="DGOK"/>
    <property type="match status" value="1"/>
</dbReference>
<keyword evidence="1" id="KW-0418">Kinase</keyword>
<reference evidence="1 2" key="1">
    <citation type="journal article" date="2016" name="MBio">
        <title>Lateral Gene Transfer in a Heavy Metal-Contaminated-Groundwater Microbial Community.</title>
        <authorList>
            <person name="Hemme C.L."/>
            <person name="Green S.J."/>
            <person name="Rishishwar L."/>
            <person name="Prakash O."/>
            <person name="Pettenato A."/>
            <person name="Chakraborty R."/>
            <person name="Deutschbauer A.M."/>
            <person name="Van Nostrand J.D."/>
            <person name="Wu L."/>
            <person name="He Z."/>
            <person name="Jordan I.K."/>
            <person name="Hazen T.C."/>
            <person name="Arkin A.P."/>
            <person name="Kostka J.E."/>
            <person name="Zhou J."/>
        </authorList>
    </citation>
    <scope>NUCLEOTIDE SEQUENCE [LARGE SCALE GENOMIC DNA]</scope>
    <source>
        <strain evidence="1 2">FW104-T7</strain>
    </source>
</reference>
<dbReference type="GO" id="GO:0008671">
    <property type="term" value="F:2-dehydro-3-deoxygalactonokinase activity"/>
    <property type="evidence" value="ECO:0007669"/>
    <property type="project" value="InterPro"/>
</dbReference>
<dbReference type="CDD" id="cd24012">
    <property type="entry name" value="ASKHA_NBD_KDGal-kinase"/>
    <property type="match status" value="1"/>
</dbReference>
<dbReference type="Gene3D" id="3.30.420.310">
    <property type="entry name" value="2-keto-3-deoxy-galactonokinase, C-terminal domain"/>
    <property type="match status" value="1"/>
</dbReference>
<dbReference type="InterPro" id="IPR007729">
    <property type="entry name" value="DGOK"/>
</dbReference>
<dbReference type="EMBL" id="LVJS01000124">
    <property type="protein sequence ID" value="KZC22225.1"/>
    <property type="molecule type" value="Genomic_DNA"/>
</dbReference>
<dbReference type="STRING" id="416169.RHOFW104T7_01670"/>
<proteinExistence type="predicted"/>
<dbReference type="InterPro" id="IPR042258">
    <property type="entry name" value="DGOK_N"/>
</dbReference>
<dbReference type="RefSeq" id="WP_008437755.1">
    <property type="nucleotide sequence ID" value="NZ_LVJS01000124.1"/>
</dbReference>
<gene>
    <name evidence="1" type="ORF">RHOFW104T7_01670</name>
</gene>
<dbReference type="AlphaFoldDB" id="A0A154QDZ8"/>
<dbReference type="eggNOG" id="COG3734">
    <property type="taxonomic scope" value="Bacteria"/>
</dbReference>
<evidence type="ECO:0000313" key="1">
    <source>
        <dbReference type="EMBL" id="KZC22225.1"/>
    </source>
</evidence>
<evidence type="ECO:0000313" key="2">
    <source>
        <dbReference type="Proteomes" id="UP000076131"/>
    </source>
</evidence>
<organism evidence="1 2">
    <name type="scientific">Rhodanobacter thiooxydans</name>
    <dbReference type="NCBI Taxonomy" id="416169"/>
    <lineage>
        <taxon>Bacteria</taxon>
        <taxon>Pseudomonadati</taxon>
        <taxon>Pseudomonadota</taxon>
        <taxon>Gammaproteobacteria</taxon>
        <taxon>Lysobacterales</taxon>
        <taxon>Rhodanobacteraceae</taxon>
        <taxon>Rhodanobacter</taxon>
    </lineage>
</organism>
<keyword evidence="1" id="KW-0808">Transferase</keyword>
<keyword evidence="2" id="KW-1185">Reference proteome</keyword>
<name>A0A154QDZ8_9GAMM</name>
<comment type="caution">
    <text evidence="1">The sequence shown here is derived from an EMBL/GenBank/DDBJ whole genome shotgun (WGS) entry which is preliminary data.</text>
</comment>
<accession>A0A154QDZ8</accession>
<protein>
    <submittedName>
        <fullName evidence="1">2-keto-3-deoxy-galactonokinase</fullName>
    </submittedName>
</protein>
<dbReference type="GO" id="GO:0034194">
    <property type="term" value="P:D-galactonate catabolic process"/>
    <property type="evidence" value="ECO:0007669"/>
    <property type="project" value="InterPro"/>
</dbReference>
<dbReference type="InterPro" id="IPR042257">
    <property type="entry name" value="DGOK_C"/>
</dbReference>
<dbReference type="Gene3D" id="3.30.420.300">
    <property type="entry name" value="2-keto-3-deoxy-galactonokinase, substrate binding domain"/>
    <property type="match status" value="1"/>
</dbReference>
<sequence length="307" mass="31558">MITPLIGLDWGSTRLRAYRFDEAGGVAQTRALPWGSRHLPEGGFAEAFAQAVEGWPCAPVLACGMVGSRGGWREAPYLDTPCRLDALAGALTSLANPGGRTVHIVPGLRDPAGPDVMRGEETQVAGLLAQAPALAEDARLLMPGTHSKWVRVRDGAVAGFTTVMTGELFAVLRAHSILGAGVAEGLADDEAFARGVATARDAGAAGGLSRLFSARALMLEGALAPAAVADFLSGLLIGDELRMALAADWASPDAPVHLVGEDALCARYRQAAEAFGLSFLATPGAIGAQGLWYVAAAAGLLEGLSHA</sequence>
<dbReference type="Proteomes" id="UP000076131">
    <property type="component" value="Unassembled WGS sequence"/>
</dbReference>